<dbReference type="GO" id="GO:0016787">
    <property type="term" value="F:hydrolase activity"/>
    <property type="evidence" value="ECO:0007669"/>
    <property type="project" value="UniProtKB-KW"/>
</dbReference>
<dbReference type="PANTHER" id="PTHR43730">
    <property type="entry name" value="BETA-MANNOSIDASE"/>
    <property type="match status" value="1"/>
</dbReference>
<dbReference type="Gene3D" id="1.10.1200.10">
    <property type="entry name" value="ACP-like"/>
    <property type="match status" value="1"/>
</dbReference>
<dbReference type="InterPro" id="IPR008979">
    <property type="entry name" value="Galactose-bd-like_sf"/>
</dbReference>
<feature type="domain" description="Beta-mannosidase-like galactose-binding" evidence="3">
    <location>
        <begin position="106"/>
        <end position="223"/>
    </location>
</feature>
<evidence type="ECO:0000313" key="5">
    <source>
        <dbReference type="Proteomes" id="UP001174908"/>
    </source>
</evidence>
<evidence type="ECO:0000256" key="1">
    <source>
        <dbReference type="ARBA" id="ARBA00022801"/>
    </source>
</evidence>
<dbReference type="InterPro" id="IPR050887">
    <property type="entry name" value="Beta-mannosidase_GH2"/>
</dbReference>
<dbReference type="Gene3D" id="3.20.20.80">
    <property type="entry name" value="Glycosidases"/>
    <property type="match status" value="1"/>
</dbReference>
<dbReference type="RefSeq" id="WP_286661767.1">
    <property type="nucleotide sequence ID" value="NZ_JASZYV010000004.1"/>
</dbReference>
<organism evidence="4 5">
    <name type="scientific">Variovorax dokdonensis</name>
    <dbReference type="NCBI Taxonomy" id="344883"/>
    <lineage>
        <taxon>Bacteria</taxon>
        <taxon>Pseudomonadati</taxon>
        <taxon>Pseudomonadota</taxon>
        <taxon>Betaproteobacteria</taxon>
        <taxon>Burkholderiales</taxon>
        <taxon>Comamonadaceae</taxon>
        <taxon>Variovorax</taxon>
    </lineage>
</organism>
<evidence type="ECO:0000313" key="4">
    <source>
        <dbReference type="EMBL" id="MDM0046650.1"/>
    </source>
</evidence>
<keyword evidence="5" id="KW-1185">Reference proteome</keyword>
<evidence type="ECO:0000256" key="2">
    <source>
        <dbReference type="ARBA" id="ARBA00023295"/>
    </source>
</evidence>
<evidence type="ECO:0000259" key="3">
    <source>
        <dbReference type="Pfam" id="PF22666"/>
    </source>
</evidence>
<protein>
    <submittedName>
        <fullName evidence="4">Glycoside hydrolase family 2 protein</fullName>
    </submittedName>
</protein>
<name>A0ABT7NFC0_9BURK</name>
<comment type="caution">
    <text evidence="4">The sequence shown here is derived from an EMBL/GenBank/DDBJ whole genome shotgun (WGS) entry which is preliminary data.</text>
</comment>
<dbReference type="InterPro" id="IPR036736">
    <property type="entry name" value="ACP-like_sf"/>
</dbReference>
<dbReference type="PANTHER" id="PTHR43730:SF1">
    <property type="entry name" value="BETA-MANNOSIDASE"/>
    <property type="match status" value="1"/>
</dbReference>
<accession>A0ABT7NFC0</accession>
<reference evidence="4" key="1">
    <citation type="submission" date="2023-06" db="EMBL/GenBank/DDBJ databases">
        <authorList>
            <person name="Jiang Y."/>
            <person name="Liu Q."/>
        </authorList>
    </citation>
    <scope>NUCLEOTIDE SEQUENCE</scope>
    <source>
        <strain evidence="4">CGMCC 1.12089</strain>
    </source>
</reference>
<dbReference type="SUPFAM" id="SSF51445">
    <property type="entry name" value="(Trans)glycosidases"/>
    <property type="match status" value="1"/>
</dbReference>
<dbReference type="Pfam" id="PF22666">
    <property type="entry name" value="Glyco_hydro_2_N2"/>
    <property type="match status" value="1"/>
</dbReference>
<dbReference type="EMBL" id="JASZYV010000004">
    <property type="protein sequence ID" value="MDM0046650.1"/>
    <property type="molecule type" value="Genomic_DNA"/>
</dbReference>
<dbReference type="InterPro" id="IPR054593">
    <property type="entry name" value="Beta-mannosidase-like_N2"/>
</dbReference>
<proteinExistence type="predicted"/>
<dbReference type="SUPFAM" id="SSF49303">
    <property type="entry name" value="beta-Galactosidase/glucuronidase domain"/>
    <property type="match status" value="2"/>
</dbReference>
<keyword evidence="1 4" id="KW-0378">Hydrolase</keyword>
<dbReference type="SUPFAM" id="SSF47336">
    <property type="entry name" value="ACP-like"/>
    <property type="match status" value="1"/>
</dbReference>
<dbReference type="InterPro" id="IPR017853">
    <property type="entry name" value="GH"/>
</dbReference>
<keyword evidence="2" id="KW-0326">Glycosidase</keyword>
<dbReference type="Proteomes" id="UP001174908">
    <property type="component" value="Unassembled WGS sequence"/>
</dbReference>
<dbReference type="SUPFAM" id="SSF49785">
    <property type="entry name" value="Galactose-binding domain-like"/>
    <property type="match status" value="1"/>
</dbReference>
<dbReference type="Gene3D" id="2.60.120.260">
    <property type="entry name" value="Galactose-binding domain-like"/>
    <property type="match status" value="1"/>
</dbReference>
<dbReference type="InterPro" id="IPR036156">
    <property type="entry name" value="Beta-gal/glucu_dom_sf"/>
</dbReference>
<sequence>MNITTVDDDAVAARVRAVLAKHGRLSQDIASLSDDASLSEAGMTSHASVNVMLALESEFGEIPDHMLTGPDGPRDGWIGIARAQPVAAALAELGQFSLDAPARDFDDEVAWYRAEFDAPADPPISLAFDGLASIVDIWLNGEALLSSANMFRRWEVPLAGRLRPKGNLLLLRFDALNARLREARPRPRWRVPMLQQQQLRWWRTTLLGRTPGWSPPVAVVGPWLAIRLVSADARRLEVIRQRVWLDGDAGRYQVEIAMSCMPRQATVRLRRGGIEAQAPFVACVAPSEAGPLEAGEGPAFRLQAKVSVAQVQPWRPHTHGEPALYEAWIEWTDGQGESHRHELAHIGFRQIEIDRGNDGFAVRVNGAQVFCRGACWTPLDPLRLRAEPQAYDAAIRQLRDAGMNMVRVVGAMVWESAALFEACDRHGVMVWQDLMLANMDYPGEDLNFAHDLHAEVTQQLHALQAHPSLALVCGSSEVEQQAAMYGAPAQSWRPVLFHEVVPRWVAQALPDTAYWPSSASGGDFPHQPAQGTCSYYGVGAYRRGLDDARHSGLRFASECLAFANIPADDALARMPRRGAVGPHSVTWKSRVPRDLGAGWDFDDVRDHYVEHLFGECAQALRATDPARYLALGRAASAEAMSRAFVQWRASDSRCGGALVWFLRDLWPGAGWGLLDDQGEPKAAFRALARVLQPIWLGWIDNGLNGLELHWANEGAAPVDATVEVHAWRHGRQPAARGAQPLHMPARGRGRIALSAMLDGFIDLNWAYRFGPVPAELVRARLLGTDGREQANALHFPPHLIARRGAVGLACRSSELPDGGMQLHLSTQSAALGVHFDISGWVPNDEYFHMEPGEEKVVTLRPRSAGARPLWNGCVLALNTHEILPI</sequence>
<gene>
    <name evidence="4" type="ORF">QTH91_19325</name>
</gene>